<evidence type="ECO:0000313" key="2">
    <source>
        <dbReference type="EMBL" id="MCL7035664.1"/>
    </source>
</evidence>
<reference evidence="2" key="1">
    <citation type="submission" date="2022-03" db="EMBL/GenBank/DDBJ databases">
        <title>A functionally conserved STORR gene fusion in Papaver species that diverged 16.8 million years ago.</title>
        <authorList>
            <person name="Catania T."/>
        </authorList>
    </citation>
    <scope>NUCLEOTIDE SEQUENCE</scope>
    <source>
        <strain evidence="2">S-191538</strain>
    </source>
</reference>
<gene>
    <name evidence="2" type="ORF">MKW94_017139</name>
</gene>
<comment type="caution">
    <text evidence="2">The sequence shown here is derived from an EMBL/GenBank/DDBJ whole genome shotgun (WGS) entry which is preliminary data.</text>
</comment>
<protein>
    <submittedName>
        <fullName evidence="2">Uncharacterized protein</fullName>
    </submittedName>
</protein>
<accession>A0AA41S9S7</accession>
<dbReference type="GO" id="GO:0009570">
    <property type="term" value="C:chloroplast stroma"/>
    <property type="evidence" value="ECO:0007669"/>
    <property type="project" value="TreeGrafter"/>
</dbReference>
<sequence>MAALGNIANLRLFSSSRTSSTTSRTRRATTFRAPRTRISCSTELQWDPEGILGPPQTGHIARKEFQKTLEKDSKAREAYERQVREEQERRQAARQARVAPDSIEGLIEYFLDTEAREIEFEIARLRPRLNKEFFAHLKSELGQLRFAVSRTKGMDDRLVELEAMEKVLMEGAEAYDKLQADMITTKNSLGKILRSTDVKATLLEMVEANEINKSLLALLDENIATAHLSDQTQAAFFMERVRAAMLKYITA</sequence>
<dbReference type="EMBL" id="JAJJMA010159440">
    <property type="protein sequence ID" value="MCL7035664.1"/>
    <property type="molecule type" value="Genomic_DNA"/>
</dbReference>
<dbReference type="Proteomes" id="UP001177140">
    <property type="component" value="Unassembled WGS sequence"/>
</dbReference>
<name>A0AA41S9S7_PAPNU</name>
<evidence type="ECO:0000256" key="1">
    <source>
        <dbReference type="SAM" id="Coils"/>
    </source>
</evidence>
<organism evidence="2 3">
    <name type="scientific">Papaver nudicaule</name>
    <name type="common">Iceland poppy</name>
    <dbReference type="NCBI Taxonomy" id="74823"/>
    <lineage>
        <taxon>Eukaryota</taxon>
        <taxon>Viridiplantae</taxon>
        <taxon>Streptophyta</taxon>
        <taxon>Embryophyta</taxon>
        <taxon>Tracheophyta</taxon>
        <taxon>Spermatophyta</taxon>
        <taxon>Magnoliopsida</taxon>
        <taxon>Ranunculales</taxon>
        <taxon>Papaveraceae</taxon>
        <taxon>Papaveroideae</taxon>
        <taxon>Papaver</taxon>
    </lineage>
</organism>
<proteinExistence type="predicted"/>
<keyword evidence="1" id="KW-0175">Coiled coil</keyword>
<dbReference type="PANTHER" id="PTHR36333">
    <property type="entry name" value="DIMETHYLALLYL, ADENOSINE TRNA METHYLTHIOTRANSFERASE"/>
    <property type="match status" value="1"/>
</dbReference>
<feature type="coiled-coil region" evidence="1">
    <location>
        <begin position="62"/>
        <end position="96"/>
    </location>
</feature>
<dbReference type="AlphaFoldDB" id="A0AA41S9S7"/>
<evidence type="ECO:0000313" key="3">
    <source>
        <dbReference type="Proteomes" id="UP001177140"/>
    </source>
</evidence>
<dbReference type="PANTHER" id="PTHR36333:SF1">
    <property type="entry name" value="DIMETHYLALLYL, ADENOSINE TRNA METHYLTHIOTRANSFERASE"/>
    <property type="match status" value="1"/>
</dbReference>
<keyword evidence="3" id="KW-1185">Reference proteome</keyword>